<feature type="transmembrane region" description="Helical" evidence="6">
    <location>
        <begin position="337"/>
        <end position="359"/>
    </location>
</feature>
<feature type="transmembrane region" description="Helical" evidence="6">
    <location>
        <begin position="44"/>
        <end position="66"/>
    </location>
</feature>
<feature type="region of interest" description="Disordered" evidence="5">
    <location>
        <begin position="1"/>
        <end position="20"/>
    </location>
</feature>
<gene>
    <name evidence="8" type="ORF">SaccyDRAFT_3550</name>
</gene>
<evidence type="ECO:0000313" key="8">
    <source>
        <dbReference type="EMBL" id="EHR62378.1"/>
    </source>
</evidence>
<dbReference type="eggNOG" id="COG1668">
    <property type="taxonomic scope" value="Bacteria"/>
</dbReference>
<evidence type="ECO:0000256" key="1">
    <source>
        <dbReference type="ARBA" id="ARBA00004141"/>
    </source>
</evidence>
<evidence type="ECO:0000256" key="2">
    <source>
        <dbReference type="ARBA" id="ARBA00022692"/>
    </source>
</evidence>
<dbReference type="InterPro" id="IPR013525">
    <property type="entry name" value="ABC2_TM"/>
</dbReference>
<keyword evidence="3 6" id="KW-1133">Transmembrane helix</keyword>
<feature type="domain" description="ABC-2 type transporter transmembrane" evidence="7">
    <location>
        <begin position="46"/>
        <end position="356"/>
    </location>
</feature>
<dbReference type="Proteomes" id="UP000002791">
    <property type="component" value="Chromosome"/>
</dbReference>
<evidence type="ECO:0000256" key="6">
    <source>
        <dbReference type="SAM" id="Phobius"/>
    </source>
</evidence>
<dbReference type="GO" id="GO:0140359">
    <property type="term" value="F:ABC-type transporter activity"/>
    <property type="evidence" value="ECO:0007669"/>
    <property type="project" value="InterPro"/>
</dbReference>
<comment type="subcellular location">
    <subcellularLocation>
        <location evidence="1">Membrane</location>
        <topology evidence="1">Multi-pass membrane protein</topology>
    </subcellularLocation>
</comment>
<keyword evidence="2 6" id="KW-0812">Transmembrane</keyword>
<evidence type="ECO:0000256" key="4">
    <source>
        <dbReference type="ARBA" id="ARBA00023136"/>
    </source>
</evidence>
<dbReference type="EMBL" id="CM001440">
    <property type="protein sequence ID" value="EHR62378.1"/>
    <property type="molecule type" value="Genomic_DNA"/>
</dbReference>
<dbReference type="Pfam" id="PF12698">
    <property type="entry name" value="ABC2_membrane_3"/>
    <property type="match status" value="1"/>
</dbReference>
<proteinExistence type="predicted"/>
<feature type="compositionally biased region" description="Polar residues" evidence="5">
    <location>
        <begin position="1"/>
        <end position="12"/>
    </location>
</feature>
<feature type="transmembrane region" description="Helical" evidence="6">
    <location>
        <begin position="308"/>
        <end position="325"/>
    </location>
</feature>
<organism evidence="8 9">
    <name type="scientific">Saccharomonospora cyanea NA-134</name>
    <dbReference type="NCBI Taxonomy" id="882082"/>
    <lineage>
        <taxon>Bacteria</taxon>
        <taxon>Bacillati</taxon>
        <taxon>Actinomycetota</taxon>
        <taxon>Actinomycetes</taxon>
        <taxon>Pseudonocardiales</taxon>
        <taxon>Pseudonocardiaceae</taxon>
        <taxon>Saccharomonospora</taxon>
    </lineage>
</organism>
<evidence type="ECO:0000256" key="5">
    <source>
        <dbReference type="SAM" id="MobiDB-lite"/>
    </source>
</evidence>
<evidence type="ECO:0000313" key="9">
    <source>
        <dbReference type="Proteomes" id="UP000002791"/>
    </source>
</evidence>
<dbReference type="HOGENOM" id="CLU_046841_3_1_11"/>
<feature type="transmembrane region" description="Helical" evidence="6">
    <location>
        <begin position="281"/>
        <end position="302"/>
    </location>
</feature>
<evidence type="ECO:0000259" key="7">
    <source>
        <dbReference type="Pfam" id="PF12698"/>
    </source>
</evidence>
<keyword evidence="9" id="KW-1185">Reference proteome</keyword>
<dbReference type="RefSeq" id="WP_005458144.1">
    <property type="nucleotide sequence ID" value="NZ_CM001440.1"/>
</dbReference>
<sequence>MTTTTVRQSPESGSEHGKAGGTSFWSATWLVAEREAKSFLQLKSFWIGLAVVVVGLFAMSVLPSVFGGGQTSVAVVGSAEVRPVLERLDTEIVEAEDVATARELVRAEEVDAAVVPDTTGESVTGVRVVALSDPPAEIVAGLGAVPPVDLLETSEVSNGENAVVVMVLAVLFLMFGMGGVAIAQSTVTEKQTRVVEILVSTVPVKALLAGKIVGHTLLTLGQVVVVAIAAPLALRAGGHGDLLTVVLPALGWFVPFMILGFLLLAAMWAVTGSLVSRQEDLGATMGLAMMLVMGPYFAVMFFSDNETVMTVLSYVPFSAAVAMPVRMFNGEAVVWEAVASLGLLAVFAALVTLFGARLYSGALLQTRGKVALSKAWAHAD</sequence>
<dbReference type="STRING" id="882082.SaccyDRAFT_3550"/>
<reference evidence="8 9" key="1">
    <citation type="submission" date="2011-11" db="EMBL/GenBank/DDBJ databases">
        <title>The Noncontiguous Finished sequence of Saccharomonospora cyanea NA-134.</title>
        <authorList>
            <consortium name="US DOE Joint Genome Institute"/>
            <person name="Lucas S."/>
            <person name="Han J."/>
            <person name="Lapidus A."/>
            <person name="Cheng J.-F."/>
            <person name="Goodwin L."/>
            <person name="Pitluck S."/>
            <person name="Peters L."/>
            <person name="Ovchinnikova G."/>
            <person name="Lu M."/>
            <person name="Detter J.C."/>
            <person name="Han C."/>
            <person name="Tapia R."/>
            <person name="Land M."/>
            <person name="Hauser L."/>
            <person name="Kyrpides N."/>
            <person name="Ivanova N."/>
            <person name="Pagani I."/>
            <person name="Brambilla E.-M."/>
            <person name="Klenk H.-P."/>
            <person name="Woyke T."/>
        </authorList>
    </citation>
    <scope>NUCLEOTIDE SEQUENCE [LARGE SCALE GENOMIC DNA]</scope>
    <source>
        <strain evidence="8 9">NA-134</strain>
    </source>
</reference>
<keyword evidence="4 6" id="KW-0472">Membrane</keyword>
<dbReference type="OrthoDB" id="3268959at2"/>
<protein>
    <recommendedName>
        <fullName evidence="7">ABC-2 type transporter transmembrane domain-containing protein</fullName>
    </recommendedName>
</protein>
<dbReference type="AlphaFoldDB" id="H5XCY1"/>
<dbReference type="GO" id="GO:0016020">
    <property type="term" value="C:membrane"/>
    <property type="evidence" value="ECO:0007669"/>
    <property type="project" value="UniProtKB-SubCell"/>
</dbReference>
<feature type="transmembrane region" description="Helical" evidence="6">
    <location>
        <begin position="246"/>
        <end position="269"/>
    </location>
</feature>
<name>H5XCY1_9PSEU</name>
<feature type="transmembrane region" description="Helical" evidence="6">
    <location>
        <begin position="212"/>
        <end position="234"/>
    </location>
</feature>
<evidence type="ECO:0000256" key="3">
    <source>
        <dbReference type="ARBA" id="ARBA00022989"/>
    </source>
</evidence>
<feature type="transmembrane region" description="Helical" evidence="6">
    <location>
        <begin position="162"/>
        <end position="183"/>
    </location>
</feature>
<accession>H5XCY1</accession>